<proteinExistence type="inferred from homology"/>
<dbReference type="NCBIfam" id="TIGR01903">
    <property type="entry name" value="cas5_csm4"/>
    <property type="match status" value="1"/>
</dbReference>
<dbReference type="EMBL" id="VUNM01000007">
    <property type="protein sequence ID" value="MST88901.1"/>
    <property type="molecule type" value="Genomic_DNA"/>
</dbReference>
<sequence>MKTYRITFKVLSSITHLPDAQTLFGSFCNIIRSTQGEEALQQYFQSFQTQPLFIHSSMFPHELLPMVKVGLISIQEKNDIIFNKEKPLSPKQQLHYLSYMKEFKKINYTTPFIYKNYIAKARFTDLKKALFDGKVYLNSGILSEKEMSAQRSDTELIFHAANLSDNNREDERGLYFDRNLYFKAGELFDVYIKTDDIEYVKNIMKYAPYFGFGNRISVGKNSFEMVEVKEFNIAIPQTDDVILLSKCISEDFDFDESSYIMESNSYKGSSYYSSNTIGTFTKLVEGSFMRVKTHKEYYGSLIKTDNGKTIYHYAIGFVF</sequence>
<comment type="similarity">
    <text evidence="1">Belongs to the CRISPR-associated Csm4 family.</text>
</comment>
<evidence type="ECO:0000313" key="5">
    <source>
        <dbReference type="EMBL" id="MST88901.1"/>
    </source>
</evidence>
<keyword evidence="3" id="KW-0694">RNA-binding</keyword>
<evidence type="ECO:0000256" key="4">
    <source>
        <dbReference type="ARBA" id="ARBA00023118"/>
    </source>
</evidence>
<accession>A0A844FSE0</accession>
<dbReference type="AlphaFoldDB" id="A0A844FSE0"/>
<evidence type="ECO:0000313" key="6">
    <source>
        <dbReference type="Proteomes" id="UP000442619"/>
    </source>
</evidence>
<dbReference type="InterPro" id="IPR005510">
    <property type="entry name" value="Csm4"/>
</dbReference>
<keyword evidence="4" id="KW-0051">Antiviral defense</keyword>
<dbReference type="GO" id="GO:0003723">
    <property type="term" value="F:RNA binding"/>
    <property type="evidence" value="ECO:0007669"/>
    <property type="project" value="UniProtKB-KW"/>
</dbReference>
<dbReference type="GO" id="GO:0051607">
    <property type="term" value="P:defense response to virus"/>
    <property type="evidence" value="ECO:0007669"/>
    <property type="project" value="UniProtKB-KW"/>
</dbReference>
<name>A0A844FSE0_9FIRM</name>
<evidence type="ECO:0000256" key="2">
    <source>
        <dbReference type="ARBA" id="ARBA00016109"/>
    </source>
</evidence>
<gene>
    <name evidence="5" type="ORF">FYJ79_04805</name>
</gene>
<dbReference type="Proteomes" id="UP000442619">
    <property type="component" value="Unassembled WGS sequence"/>
</dbReference>
<protein>
    <recommendedName>
        <fullName evidence="2">CRISPR system Cms protein Csm4</fullName>
    </recommendedName>
</protein>
<comment type="caution">
    <text evidence="5">The sequence shown here is derived from an EMBL/GenBank/DDBJ whole genome shotgun (WGS) entry which is preliminary data.</text>
</comment>
<dbReference type="RefSeq" id="WP_154515009.1">
    <property type="nucleotide sequence ID" value="NZ_VUNM01000007.1"/>
</dbReference>
<organism evidence="5 6">
    <name type="scientific">Sharpea porci</name>
    <dbReference type="NCBI Taxonomy" id="2652286"/>
    <lineage>
        <taxon>Bacteria</taxon>
        <taxon>Bacillati</taxon>
        <taxon>Bacillota</taxon>
        <taxon>Erysipelotrichia</taxon>
        <taxon>Erysipelotrichales</taxon>
        <taxon>Coprobacillaceae</taxon>
        <taxon>Sharpea</taxon>
    </lineage>
</organism>
<keyword evidence="6" id="KW-1185">Reference proteome</keyword>
<evidence type="ECO:0000256" key="3">
    <source>
        <dbReference type="ARBA" id="ARBA00022884"/>
    </source>
</evidence>
<evidence type="ECO:0000256" key="1">
    <source>
        <dbReference type="ARBA" id="ARBA00005772"/>
    </source>
</evidence>
<reference evidence="5 6" key="1">
    <citation type="submission" date="2019-08" db="EMBL/GenBank/DDBJ databases">
        <title>In-depth cultivation of the pig gut microbiome towards novel bacterial diversity and tailored functional studies.</title>
        <authorList>
            <person name="Wylensek D."/>
            <person name="Hitch T.C.A."/>
            <person name="Clavel T."/>
        </authorList>
    </citation>
    <scope>NUCLEOTIDE SEQUENCE [LARGE SCALE GENOMIC DNA]</scope>
    <source>
        <strain evidence="5 6">CA-Schmier-601-WT-3</strain>
    </source>
</reference>